<keyword evidence="5" id="KW-0472">Membrane</keyword>
<keyword evidence="1" id="KW-1003">Cell membrane</keyword>
<keyword evidence="3" id="KW-0812">Transmembrane</keyword>
<evidence type="ECO:0000313" key="6">
    <source>
        <dbReference type="EMBL" id="ATR79459.1"/>
    </source>
</evidence>
<keyword evidence="2" id="KW-0997">Cell inner membrane</keyword>
<dbReference type="RefSeq" id="WP_100270821.1">
    <property type="nucleotide sequence ID" value="NZ_CP024443.1"/>
</dbReference>
<sequence length="190" mass="20861">MSTKTLFILGLLFIIVSAYFYAQNDARLTQVSLKPTDIDYQAEQVKALQTTETGSVGYQLTAAQVTHYQNANTAVMSKPQIVIRPKNEREVTLVADQAQLDENKQIAKLIGNVTLTSVPLLTQNTSMSNLPVKMIGKNFVGDLVNNTVMTNEPLTFIHGNNRFDAKQFSGDLATGDYGFGQVSVMIQPAQ</sequence>
<dbReference type="STRING" id="34062.AXE82_10350"/>
<proteinExistence type="predicted"/>
<dbReference type="InterPro" id="IPR026265">
    <property type="entry name" value="LptC"/>
</dbReference>
<dbReference type="InterPro" id="IPR010664">
    <property type="entry name" value="LipoPS_assembly_LptC-rel"/>
</dbReference>
<dbReference type="InterPro" id="IPR052363">
    <property type="entry name" value="LPS_export_LptC"/>
</dbReference>
<dbReference type="AlphaFoldDB" id="A0A2D2LWQ0"/>
<dbReference type="Gene3D" id="2.60.450.10">
    <property type="entry name" value="Lipopolysaccharide (LPS) transport protein A like domain"/>
    <property type="match status" value="1"/>
</dbReference>
<dbReference type="Proteomes" id="UP000229340">
    <property type="component" value="Chromosome"/>
</dbReference>
<gene>
    <name evidence="6" type="primary">lptC</name>
    <name evidence="6" type="ORF">NP7_03495</name>
</gene>
<dbReference type="PANTHER" id="PTHR37481:SF1">
    <property type="entry name" value="LIPOPOLYSACCHARIDE EXPORT SYSTEM PROTEIN LPTC"/>
    <property type="match status" value="1"/>
</dbReference>
<protein>
    <submittedName>
        <fullName evidence="6">LPS export ABC transporter periplasmic protein LptC</fullName>
    </submittedName>
</protein>
<accession>A0A2D2LWQ0</accession>
<evidence type="ECO:0000256" key="2">
    <source>
        <dbReference type="ARBA" id="ARBA00022519"/>
    </source>
</evidence>
<dbReference type="Pfam" id="PF06835">
    <property type="entry name" value="LptC"/>
    <property type="match status" value="1"/>
</dbReference>
<dbReference type="GO" id="GO:0030288">
    <property type="term" value="C:outer membrane-bounded periplasmic space"/>
    <property type="evidence" value="ECO:0007669"/>
    <property type="project" value="TreeGrafter"/>
</dbReference>
<evidence type="ECO:0000256" key="4">
    <source>
        <dbReference type="ARBA" id="ARBA00022989"/>
    </source>
</evidence>
<dbReference type="EMBL" id="CP024443">
    <property type="protein sequence ID" value="ATR79459.1"/>
    <property type="molecule type" value="Genomic_DNA"/>
</dbReference>
<evidence type="ECO:0000256" key="5">
    <source>
        <dbReference type="ARBA" id="ARBA00023136"/>
    </source>
</evidence>
<evidence type="ECO:0000256" key="1">
    <source>
        <dbReference type="ARBA" id="ARBA00022475"/>
    </source>
</evidence>
<dbReference type="GO" id="GO:0017089">
    <property type="term" value="F:glycolipid transfer activity"/>
    <property type="evidence" value="ECO:0007669"/>
    <property type="project" value="TreeGrafter"/>
</dbReference>
<dbReference type="PANTHER" id="PTHR37481">
    <property type="entry name" value="LIPOPOLYSACCHARIDE EXPORT SYSTEM PROTEIN LPTC"/>
    <property type="match status" value="1"/>
</dbReference>
<organism evidence="6 7">
    <name type="scientific">Faucicola osloensis</name>
    <name type="common">Moraxella osloensis</name>
    <dbReference type="NCBI Taxonomy" id="34062"/>
    <lineage>
        <taxon>Bacteria</taxon>
        <taxon>Pseudomonadati</taxon>
        <taxon>Pseudomonadota</taxon>
        <taxon>Gammaproteobacteria</taxon>
        <taxon>Moraxellales</taxon>
        <taxon>Moraxellaceae</taxon>
        <taxon>Faucicola</taxon>
    </lineage>
</organism>
<dbReference type="GO" id="GO:0015221">
    <property type="term" value="F:lipopolysaccharide transmembrane transporter activity"/>
    <property type="evidence" value="ECO:0007669"/>
    <property type="project" value="InterPro"/>
</dbReference>
<reference evidence="7" key="1">
    <citation type="submission" date="2017-11" db="EMBL/GenBank/DDBJ databases">
        <title>Complete genome sequence of Moraxella osloensis NP7 isolated from human skin.</title>
        <authorList>
            <person name="Lee K."/>
            <person name="Lim J.Y."/>
            <person name="Hwang I."/>
        </authorList>
    </citation>
    <scope>NUCLEOTIDE SEQUENCE [LARGE SCALE GENOMIC DNA]</scope>
    <source>
        <strain evidence="7">NP7</strain>
    </source>
</reference>
<dbReference type="NCBIfam" id="TIGR04409">
    <property type="entry name" value="LptC_YrbK"/>
    <property type="match status" value="1"/>
</dbReference>
<evidence type="ECO:0000256" key="3">
    <source>
        <dbReference type="ARBA" id="ARBA00022692"/>
    </source>
</evidence>
<evidence type="ECO:0000313" key="7">
    <source>
        <dbReference type="Proteomes" id="UP000229340"/>
    </source>
</evidence>
<dbReference type="GO" id="GO:0005886">
    <property type="term" value="C:plasma membrane"/>
    <property type="evidence" value="ECO:0007669"/>
    <property type="project" value="InterPro"/>
</dbReference>
<name>A0A2D2LWQ0_FAUOS</name>
<keyword evidence="4" id="KW-1133">Transmembrane helix</keyword>